<dbReference type="GO" id="GO:0097163">
    <property type="term" value="F:sulfur carrier activity"/>
    <property type="evidence" value="ECO:0007669"/>
    <property type="project" value="UniProtKB-UniRule"/>
</dbReference>
<accession>A0A1F2PLG5</accession>
<name>A0A1F2PLG5_9FIRM</name>
<dbReference type="HAMAP" id="MF_00187">
    <property type="entry name" value="FdhD"/>
    <property type="match status" value="1"/>
</dbReference>
<comment type="function">
    <text evidence="3">Required for formate dehydrogenase (FDH) activity. Acts as a sulfur carrier protein that transfers sulfur from IscS to the molybdenum cofactor prior to its insertion into FDH.</text>
</comment>
<gene>
    <name evidence="4" type="primary">fdhD_1</name>
    <name evidence="3" type="synonym">fdhD</name>
    <name evidence="4" type="ORF">ACWI_04270</name>
</gene>
<dbReference type="GO" id="GO:0016783">
    <property type="term" value="F:sulfurtransferase activity"/>
    <property type="evidence" value="ECO:0007669"/>
    <property type="project" value="InterPro"/>
</dbReference>
<dbReference type="EMBL" id="LKEU01000012">
    <property type="protein sequence ID" value="OFV72177.1"/>
    <property type="molecule type" value="Genomic_DNA"/>
</dbReference>
<reference evidence="4 5" key="1">
    <citation type="submission" date="2015-09" db="EMBL/GenBank/DDBJ databases">
        <title>Genome sequence of Acetobacterium wieringae DSM 1911.</title>
        <authorList>
            <person name="Poehlein A."/>
            <person name="Bengelsdorf F.R."/>
            <person name="Schiel-Bengelsdorf B."/>
            <person name="Duerre P."/>
            <person name="Daniel R."/>
        </authorList>
    </citation>
    <scope>NUCLEOTIDE SEQUENCE [LARGE SCALE GENOMIC DNA]</scope>
    <source>
        <strain evidence="4 5">DSM 1911</strain>
    </source>
</reference>
<dbReference type="PANTHER" id="PTHR30592:SF1">
    <property type="entry name" value="SULFUR CARRIER PROTEIN FDHD"/>
    <property type="match status" value="1"/>
</dbReference>
<evidence type="ECO:0000313" key="4">
    <source>
        <dbReference type="EMBL" id="OFV72177.1"/>
    </source>
</evidence>
<evidence type="ECO:0000256" key="1">
    <source>
        <dbReference type="ARBA" id="ARBA00022490"/>
    </source>
</evidence>
<dbReference type="InterPro" id="IPR003786">
    <property type="entry name" value="FdhD"/>
</dbReference>
<dbReference type="Gene3D" id="3.40.140.10">
    <property type="entry name" value="Cytidine Deaminase, domain 2"/>
    <property type="match status" value="1"/>
</dbReference>
<dbReference type="PANTHER" id="PTHR30592">
    <property type="entry name" value="FORMATE DEHYDROGENASE"/>
    <property type="match status" value="1"/>
</dbReference>
<keyword evidence="2 3" id="KW-0501">Molybdenum cofactor biosynthesis</keyword>
<sequence>MDKILVLSSEKKTSGCYRLAEGRWTEQKLSLPEEMPLTIFVNGHELVTILCSPSSLNFLVIGYLFSEGLIKAVNDIDILRVCESSRLADVRLKNEVTISTEKRILTSGCGGGMSLGTAMPKIIICSDLKITPARIFDLIRQMVKSGSAYRLTGGVHTTVLCDHDVILAMGEDIGRHNTLDKVIGNCMMCEINPKDKILMTTGRIASEILKKVVMLEVPMVVSLSSPTDEAVNLARSLGVTLIGYVRGQNMTVYANGQRLEAGQETEILCASKG</sequence>
<organism evidence="4 5">
    <name type="scientific">Acetobacterium wieringae</name>
    <dbReference type="NCBI Taxonomy" id="52694"/>
    <lineage>
        <taxon>Bacteria</taxon>
        <taxon>Bacillati</taxon>
        <taxon>Bacillota</taxon>
        <taxon>Clostridia</taxon>
        <taxon>Eubacteriales</taxon>
        <taxon>Eubacteriaceae</taxon>
        <taxon>Acetobacterium</taxon>
    </lineage>
</organism>
<protein>
    <recommendedName>
        <fullName evidence="3">Sulfur carrier protein FdhD</fullName>
    </recommendedName>
</protein>
<feature type="active site" description="Cysteine persulfide intermediate" evidence="3">
    <location>
        <position position="109"/>
    </location>
</feature>
<comment type="caution">
    <text evidence="3">Lacks conserved residue(s) required for the propagation of feature annotation.</text>
</comment>
<comment type="subcellular location">
    <subcellularLocation>
        <location evidence="3">Cytoplasm</location>
    </subcellularLocation>
</comment>
<keyword evidence="1 3" id="KW-0963">Cytoplasm</keyword>
<evidence type="ECO:0000256" key="2">
    <source>
        <dbReference type="ARBA" id="ARBA00023150"/>
    </source>
</evidence>
<dbReference type="SUPFAM" id="SSF53927">
    <property type="entry name" value="Cytidine deaminase-like"/>
    <property type="match status" value="1"/>
</dbReference>
<evidence type="ECO:0000256" key="3">
    <source>
        <dbReference type="HAMAP-Rule" id="MF_00187"/>
    </source>
</evidence>
<comment type="caution">
    <text evidence="4">The sequence shown here is derived from an EMBL/GenBank/DDBJ whole genome shotgun (WGS) entry which is preliminary data.</text>
</comment>
<dbReference type="STRING" id="52694.ACWI_04270"/>
<dbReference type="RefSeq" id="WP_070369791.1">
    <property type="nucleotide sequence ID" value="NZ_CP097897.1"/>
</dbReference>
<dbReference type="PIRSF" id="PIRSF015626">
    <property type="entry name" value="FdhD"/>
    <property type="match status" value="1"/>
</dbReference>
<proteinExistence type="inferred from homology"/>
<dbReference type="NCBIfam" id="TIGR00129">
    <property type="entry name" value="fdhD_narQ"/>
    <property type="match status" value="1"/>
</dbReference>
<dbReference type="AlphaFoldDB" id="A0A1F2PLG5"/>
<dbReference type="GO" id="GO:0006777">
    <property type="term" value="P:Mo-molybdopterin cofactor biosynthetic process"/>
    <property type="evidence" value="ECO:0007669"/>
    <property type="project" value="UniProtKB-UniRule"/>
</dbReference>
<dbReference type="Gene3D" id="3.10.20.10">
    <property type="match status" value="1"/>
</dbReference>
<dbReference type="GO" id="GO:0005737">
    <property type="term" value="C:cytoplasm"/>
    <property type="evidence" value="ECO:0007669"/>
    <property type="project" value="UniProtKB-SubCell"/>
</dbReference>
<dbReference type="Pfam" id="PF02634">
    <property type="entry name" value="FdhD-NarQ"/>
    <property type="match status" value="1"/>
</dbReference>
<comment type="similarity">
    <text evidence="3">Belongs to the FdhD family.</text>
</comment>
<evidence type="ECO:0000313" key="5">
    <source>
        <dbReference type="Proteomes" id="UP000176244"/>
    </source>
</evidence>
<dbReference type="InterPro" id="IPR016193">
    <property type="entry name" value="Cytidine_deaminase-like"/>
</dbReference>
<dbReference type="OrthoDB" id="9782042at2"/>
<dbReference type="Proteomes" id="UP000176244">
    <property type="component" value="Unassembled WGS sequence"/>
</dbReference>